<dbReference type="PANTHER" id="PTHR28066:SF1">
    <property type="entry name" value="SMALL RIBOSOMAL SUBUNIT PROTEIN MS37"/>
    <property type="match status" value="1"/>
</dbReference>
<dbReference type="PROSITE" id="PS51257">
    <property type="entry name" value="PROKAR_LIPOPROTEIN"/>
    <property type="match status" value="1"/>
</dbReference>
<organism evidence="1 2">
    <name type="scientific">Lentinula detonsa</name>
    <dbReference type="NCBI Taxonomy" id="2804962"/>
    <lineage>
        <taxon>Eukaryota</taxon>
        <taxon>Fungi</taxon>
        <taxon>Dikarya</taxon>
        <taxon>Basidiomycota</taxon>
        <taxon>Agaricomycotina</taxon>
        <taxon>Agaricomycetes</taxon>
        <taxon>Agaricomycetidae</taxon>
        <taxon>Agaricales</taxon>
        <taxon>Marasmiineae</taxon>
        <taxon>Omphalotaceae</taxon>
        <taxon>Lentinula</taxon>
    </lineage>
</organism>
<evidence type="ECO:0000313" key="1">
    <source>
        <dbReference type="EMBL" id="KAJ3990022.1"/>
    </source>
</evidence>
<reference evidence="1" key="1">
    <citation type="submission" date="2022-08" db="EMBL/GenBank/DDBJ databases">
        <authorList>
            <consortium name="DOE Joint Genome Institute"/>
            <person name="Min B."/>
            <person name="Riley R."/>
            <person name="Sierra-Patev S."/>
            <person name="Naranjo-Ortiz M."/>
            <person name="Looney B."/>
            <person name="Konkel Z."/>
            <person name="Slot J.C."/>
            <person name="Sakamoto Y."/>
            <person name="Steenwyk J.L."/>
            <person name="Rokas A."/>
            <person name="Carro J."/>
            <person name="Camarero S."/>
            <person name="Ferreira P."/>
            <person name="Molpeceres G."/>
            <person name="Ruiz-Duenas F.J."/>
            <person name="Serrano A."/>
            <person name="Henrissat B."/>
            <person name="Drula E."/>
            <person name="Hughes K.W."/>
            <person name="Mata J.L."/>
            <person name="Ishikawa N.K."/>
            <person name="Vargas-Isla R."/>
            <person name="Ushijima S."/>
            <person name="Smith C.A."/>
            <person name="Ahrendt S."/>
            <person name="Andreopoulos W."/>
            <person name="He G."/>
            <person name="Labutti K."/>
            <person name="Lipzen A."/>
            <person name="Ng V."/>
            <person name="Sandor L."/>
            <person name="Barry K."/>
            <person name="Martinez A.T."/>
            <person name="Xiao Y."/>
            <person name="Gibbons J.G."/>
            <person name="Terashima K."/>
            <person name="Hibbett D.S."/>
            <person name="Grigoriev I.V."/>
        </authorList>
    </citation>
    <scope>NUCLEOTIDE SEQUENCE</scope>
    <source>
        <strain evidence="1">TFB7829</strain>
    </source>
</reference>
<dbReference type="GO" id="GO:0005763">
    <property type="term" value="C:mitochondrial small ribosomal subunit"/>
    <property type="evidence" value="ECO:0007669"/>
    <property type="project" value="TreeGrafter"/>
</dbReference>
<dbReference type="GO" id="GO:0003735">
    <property type="term" value="F:structural constituent of ribosome"/>
    <property type="evidence" value="ECO:0007669"/>
    <property type="project" value="InterPro"/>
</dbReference>
<sequence length="117" mass="13410">MAIHIKNLKVRPRKNDINVMCAPQLTTLLGCWAASSDLHSVGACRDAAQDLFHCMKTTPMPKKMHRPTINYHLARLSLLPYEHVDPVLTSFKFQTPRLVLTIQIKRSFESRHDIGIY</sequence>
<evidence type="ECO:0000313" key="2">
    <source>
        <dbReference type="Proteomes" id="UP001163850"/>
    </source>
</evidence>
<dbReference type="GO" id="GO:0032543">
    <property type="term" value="P:mitochondrial translation"/>
    <property type="evidence" value="ECO:0007669"/>
    <property type="project" value="InterPro"/>
</dbReference>
<accession>A0AA38UWZ5</accession>
<dbReference type="Proteomes" id="UP001163850">
    <property type="component" value="Unassembled WGS sequence"/>
</dbReference>
<proteinExistence type="predicted"/>
<dbReference type="PANTHER" id="PTHR28066">
    <property type="entry name" value="37S RIBOSOMAL PROTEIN MRP10, MITOCHONDRIAL"/>
    <property type="match status" value="1"/>
</dbReference>
<evidence type="ECO:0008006" key="3">
    <source>
        <dbReference type="Google" id="ProtNLM"/>
    </source>
</evidence>
<protein>
    <recommendedName>
        <fullName evidence="3">37S ribosomal protein mrp10, mitochondrial</fullName>
    </recommendedName>
</protein>
<dbReference type="InterPro" id="IPR017264">
    <property type="entry name" value="Ribosomal_mS37_fun"/>
</dbReference>
<gene>
    <name evidence="1" type="ORF">F5890DRAFT_872339</name>
</gene>
<dbReference type="AlphaFoldDB" id="A0AA38UWZ5"/>
<name>A0AA38UWZ5_9AGAR</name>
<dbReference type="EMBL" id="MU801893">
    <property type="protein sequence ID" value="KAJ3990022.1"/>
    <property type="molecule type" value="Genomic_DNA"/>
</dbReference>
<comment type="caution">
    <text evidence="1">The sequence shown here is derived from an EMBL/GenBank/DDBJ whole genome shotgun (WGS) entry which is preliminary data.</text>
</comment>